<protein>
    <submittedName>
        <fullName evidence="1">Nitrous oxide reductase accessory protein NosL</fullName>
    </submittedName>
</protein>
<dbReference type="InterPro" id="IPR008719">
    <property type="entry name" value="N2O_reductase_NosL"/>
</dbReference>
<dbReference type="Proteomes" id="UP001597119">
    <property type="component" value="Unassembled WGS sequence"/>
</dbReference>
<gene>
    <name evidence="1" type="ORF">ACFR9U_11200</name>
</gene>
<comment type="caution">
    <text evidence="1">The sequence shown here is derived from an EMBL/GenBank/DDBJ whole genome shotgun (WGS) entry which is preliminary data.</text>
</comment>
<dbReference type="Gene3D" id="3.30.70.2050">
    <property type="match status" value="1"/>
</dbReference>
<sequence>MHDPTHANSCSHERSAKHACSHDHSQPRAHDCSPALSRRRVLTGATAGAALALAGCTQIGNRDGATTSENVPGAVTLTTDDACEVCGMIIPNHPGPTTEIFYPGEQPSGHENPARFDSTWEAFNYDFERQDRGWTRAVMYVTDYSNVDYRTFEEQGDTMISTHVNAEDFVAARKVTFVVGSEVKGAMGKDLIAFSKESDAQSFKDEWGGELVTVDDVTPQMIAQLGM</sequence>
<reference evidence="1 2" key="1">
    <citation type="journal article" date="2019" name="Int. J. Syst. Evol. Microbiol.">
        <title>The Global Catalogue of Microorganisms (GCM) 10K type strain sequencing project: providing services to taxonomists for standard genome sequencing and annotation.</title>
        <authorList>
            <consortium name="The Broad Institute Genomics Platform"/>
            <consortium name="The Broad Institute Genome Sequencing Center for Infectious Disease"/>
            <person name="Wu L."/>
            <person name="Ma J."/>
        </authorList>
    </citation>
    <scope>NUCLEOTIDE SEQUENCE [LARGE SCALE GENOMIC DNA]</scope>
    <source>
        <strain evidence="1 2">CGMCC 1.12125</strain>
    </source>
</reference>
<dbReference type="SUPFAM" id="SSF160387">
    <property type="entry name" value="NosL/MerB-like"/>
    <property type="match status" value="1"/>
</dbReference>
<evidence type="ECO:0000313" key="1">
    <source>
        <dbReference type="EMBL" id="MFD1587553.1"/>
    </source>
</evidence>
<dbReference type="InterPro" id="IPR006311">
    <property type="entry name" value="TAT_signal"/>
</dbReference>
<dbReference type="RefSeq" id="WP_247373064.1">
    <property type="nucleotide sequence ID" value="NZ_JALLGV010000001.1"/>
</dbReference>
<organism evidence="1 2">
    <name type="scientific">Halorientalis brevis</name>
    <dbReference type="NCBI Taxonomy" id="1126241"/>
    <lineage>
        <taxon>Archaea</taxon>
        <taxon>Methanobacteriati</taxon>
        <taxon>Methanobacteriota</taxon>
        <taxon>Stenosarchaea group</taxon>
        <taxon>Halobacteria</taxon>
        <taxon>Halobacteriales</taxon>
        <taxon>Haloarculaceae</taxon>
        <taxon>Halorientalis</taxon>
    </lineage>
</organism>
<dbReference type="PANTHER" id="PTHR41247:SF1">
    <property type="entry name" value="HTH-TYPE TRANSCRIPTIONAL REPRESSOR YCNK"/>
    <property type="match status" value="1"/>
</dbReference>
<dbReference type="Pfam" id="PF05573">
    <property type="entry name" value="NosL"/>
    <property type="match status" value="1"/>
</dbReference>
<dbReference type="PANTHER" id="PTHR41247">
    <property type="entry name" value="HTH-TYPE TRANSCRIPTIONAL REPRESSOR YCNK"/>
    <property type="match status" value="1"/>
</dbReference>
<dbReference type="EMBL" id="JBHUDJ010000003">
    <property type="protein sequence ID" value="MFD1587553.1"/>
    <property type="molecule type" value="Genomic_DNA"/>
</dbReference>
<dbReference type="PROSITE" id="PS51318">
    <property type="entry name" value="TAT"/>
    <property type="match status" value="1"/>
</dbReference>
<evidence type="ECO:0000313" key="2">
    <source>
        <dbReference type="Proteomes" id="UP001597119"/>
    </source>
</evidence>
<accession>A0ABD6CCN4</accession>
<keyword evidence="2" id="KW-1185">Reference proteome</keyword>
<proteinExistence type="predicted"/>
<name>A0ABD6CCN4_9EURY</name>
<dbReference type="AlphaFoldDB" id="A0ABD6CCN4"/>